<name>A0AAU9CKD5_9BACT</name>
<keyword evidence="1" id="KW-0472">Membrane</keyword>
<feature type="transmembrane region" description="Helical" evidence="1">
    <location>
        <begin position="31"/>
        <end position="48"/>
    </location>
</feature>
<organism evidence="2 3">
    <name type="scientific">Fulvitalea axinellae</name>
    <dbReference type="NCBI Taxonomy" id="1182444"/>
    <lineage>
        <taxon>Bacteria</taxon>
        <taxon>Pseudomonadati</taxon>
        <taxon>Bacteroidota</taxon>
        <taxon>Cytophagia</taxon>
        <taxon>Cytophagales</taxon>
        <taxon>Persicobacteraceae</taxon>
        <taxon>Fulvitalea</taxon>
    </lineage>
</organism>
<proteinExistence type="predicted"/>
<evidence type="ECO:0000256" key="1">
    <source>
        <dbReference type="SAM" id="Phobius"/>
    </source>
</evidence>
<dbReference type="KEGG" id="fax:FUAX_08950"/>
<gene>
    <name evidence="2" type="ORF">FUAX_08950</name>
</gene>
<dbReference type="AlphaFoldDB" id="A0AAU9CKD5"/>
<evidence type="ECO:0000313" key="2">
    <source>
        <dbReference type="EMBL" id="BDD08463.1"/>
    </source>
</evidence>
<keyword evidence="1" id="KW-0812">Transmembrane</keyword>
<protein>
    <submittedName>
        <fullName evidence="2">Uncharacterized protein</fullName>
    </submittedName>
</protein>
<keyword evidence="1" id="KW-1133">Transmembrane helix</keyword>
<reference evidence="2 3" key="1">
    <citation type="submission" date="2021-12" db="EMBL/GenBank/DDBJ databases">
        <title>Genome sequencing of bacteria with rrn-lacking chromosome and rrn-plasmid.</title>
        <authorList>
            <person name="Anda M."/>
            <person name="Iwasaki W."/>
        </authorList>
    </citation>
    <scope>NUCLEOTIDE SEQUENCE [LARGE SCALE GENOMIC DNA]</scope>
    <source>
        <strain evidence="2 3">DSM 100852</strain>
    </source>
</reference>
<feature type="transmembrane region" description="Helical" evidence="1">
    <location>
        <begin position="7"/>
        <end position="25"/>
    </location>
</feature>
<evidence type="ECO:0000313" key="3">
    <source>
        <dbReference type="Proteomes" id="UP001348817"/>
    </source>
</evidence>
<dbReference type="EMBL" id="AP025314">
    <property type="protein sequence ID" value="BDD08463.1"/>
    <property type="molecule type" value="Genomic_DNA"/>
</dbReference>
<accession>A0AAU9CKD5</accession>
<keyword evidence="3" id="KW-1185">Reference proteome</keyword>
<dbReference type="Proteomes" id="UP001348817">
    <property type="component" value="Chromosome"/>
</dbReference>
<sequence>MAMALRLTIGFLVCVFVVRGLDWMVGGLMEYPWHTALFTAAVTSVVIWRQLQNQLA</sequence>